<feature type="domain" description="START" evidence="1">
    <location>
        <begin position="7"/>
        <end position="93"/>
    </location>
</feature>
<dbReference type="GO" id="GO:0003677">
    <property type="term" value="F:DNA binding"/>
    <property type="evidence" value="ECO:0007669"/>
    <property type="project" value="UniProtKB-KW"/>
</dbReference>
<protein>
    <submittedName>
        <fullName evidence="2">Homeobox-leucine zipper protein HDG11</fullName>
    </submittedName>
</protein>
<keyword evidence="2" id="KW-0371">Homeobox</keyword>
<reference evidence="2" key="1">
    <citation type="journal article" date="2019" name="Sci. Rep.">
        <title>Draft genome of Tanacetum cinerariifolium, the natural source of mosquito coil.</title>
        <authorList>
            <person name="Yamashiro T."/>
            <person name="Shiraishi A."/>
            <person name="Satake H."/>
            <person name="Nakayama K."/>
        </authorList>
    </citation>
    <scope>NUCLEOTIDE SEQUENCE</scope>
</reference>
<comment type="caution">
    <text evidence="2">The sequence shown here is derived from an EMBL/GenBank/DDBJ whole genome shotgun (WGS) entry which is preliminary data.</text>
</comment>
<sequence>MRVLSPGSSDENPHGTLHMVCKEMQATSPMVHNRKFPVLRTCLQIDQGTWVIAEPSDVNAPNTYRWLPSGCLIERITEKLSKVTWVEHMEVAEPLLNRSGFAFAAEQMAMYFF</sequence>
<dbReference type="InterPro" id="IPR042160">
    <property type="entry name" value="HD-Zip_IV"/>
</dbReference>
<proteinExistence type="predicted"/>
<dbReference type="SUPFAM" id="SSF55961">
    <property type="entry name" value="Bet v1-like"/>
    <property type="match status" value="1"/>
</dbReference>
<accession>A0A699J0Y9</accession>
<keyword evidence="2" id="KW-0238">DNA-binding</keyword>
<dbReference type="AlphaFoldDB" id="A0A699J0Y9"/>
<dbReference type="EMBL" id="BKCJ010358203">
    <property type="protein sequence ID" value="GFA03008.1"/>
    <property type="molecule type" value="Genomic_DNA"/>
</dbReference>
<organism evidence="2">
    <name type="scientific">Tanacetum cinerariifolium</name>
    <name type="common">Dalmatian daisy</name>
    <name type="synonym">Chrysanthemum cinerariifolium</name>
    <dbReference type="NCBI Taxonomy" id="118510"/>
    <lineage>
        <taxon>Eukaryota</taxon>
        <taxon>Viridiplantae</taxon>
        <taxon>Streptophyta</taxon>
        <taxon>Embryophyta</taxon>
        <taxon>Tracheophyta</taxon>
        <taxon>Spermatophyta</taxon>
        <taxon>Magnoliopsida</taxon>
        <taxon>eudicotyledons</taxon>
        <taxon>Gunneridae</taxon>
        <taxon>Pentapetalae</taxon>
        <taxon>asterids</taxon>
        <taxon>campanulids</taxon>
        <taxon>Asterales</taxon>
        <taxon>Asteraceae</taxon>
        <taxon>Asteroideae</taxon>
        <taxon>Anthemideae</taxon>
        <taxon>Anthemidinae</taxon>
        <taxon>Tanacetum</taxon>
    </lineage>
</organism>
<dbReference type="PANTHER" id="PTHR45654">
    <property type="entry name" value="HOMEOBOX-LEUCINE ZIPPER PROTEIN MERISTEM L1"/>
    <property type="match status" value="1"/>
</dbReference>
<dbReference type="Pfam" id="PF01852">
    <property type="entry name" value="START"/>
    <property type="match status" value="1"/>
</dbReference>
<evidence type="ECO:0000313" key="2">
    <source>
        <dbReference type="EMBL" id="GFA03008.1"/>
    </source>
</evidence>
<dbReference type="PANTHER" id="PTHR45654:SF1">
    <property type="entry name" value="HOMEOBOX-LEUCINE ZIPPER PROTEIN HDG11"/>
    <property type="match status" value="1"/>
</dbReference>
<dbReference type="GO" id="GO:0008289">
    <property type="term" value="F:lipid binding"/>
    <property type="evidence" value="ECO:0007669"/>
    <property type="project" value="InterPro"/>
</dbReference>
<name>A0A699J0Y9_TANCI</name>
<evidence type="ECO:0000259" key="1">
    <source>
        <dbReference type="Pfam" id="PF01852"/>
    </source>
</evidence>
<gene>
    <name evidence="2" type="ORF">Tci_574980</name>
</gene>
<dbReference type="InterPro" id="IPR002913">
    <property type="entry name" value="START_lipid-bd_dom"/>
</dbReference>